<evidence type="ECO:0000313" key="1">
    <source>
        <dbReference type="EMBL" id="NLR81414.1"/>
    </source>
</evidence>
<sequence>MNKRYYIFLLLPLLGLLGSCRKTEYASIQSPAYLRVFNCLDYTASLDNKDAPQPFLTFMIDPATDENGIPVSAAVTGDFLDHRDDWAMPYPDAASNVIWQKEFPGTKRVLAAPVLNGYDLSSWAQVPSGKHRVIFRTRPLNNTPYFELDKQDRGVTLIDTTIDLTAGEVYTMHALVAEYASKQAMMYLRNETFPKQPFADDQVYVNCYNLSAKGFFELSANTVTNEVLTSTKLRDTMNVYYTLARRGAFNAVVPMPGYKGIPMGQIYRSLESKVAPYFSFPLFADSSSNKIFTGNMMQQFSFYATGFSPENMVFPDFLAVGAYSSLLLGDFGDNPNRSSYYPFLVRADLRTGLIVSIHSGTNNPRSFATVNTIEYINRRFYVTTVQRKYAPPVY</sequence>
<dbReference type="RefSeq" id="WP_168741054.1">
    <property type="nucleotide sequence ID" value="NZ_JABAHZ010000006.1"/>
</dbReference>
<name>A0A847SMK0_9BACT</name>
<evidence type="ECO:0000313" key="2">
    <source>
        <dbReference type="Proteomes" id="UP000552864"/>
    </source>
</evidence>
<dbReference type="Proteomes" id="UP000552864">
    <property type="component" value="Unassembled WGS sequence"/>
</dbReference>
<reference evidence="1 2" key="1">
    <citation type="submission" date="2020-04" db="EMBL/GenBank/DDBJ databases">
        <authorList>
            <person name="Yin C."/>
        </authorList>
    </citation>
    <scope>NUCLEOTIDE SEQUENCE [LARGE SCALE GENOMIC DNA]</scope>
    <source>
        <strain evidence="1 2">Ak56</strain>
    </source>
</reference>
<dbReference type="AlphaFoldDB" id="A0A847SMK0"/>
<protein>
    <submittedName>
        <fullName evidence="1">DUF4397 domain-containing protein</fullName>
    </submittedName>
</protein>
<proteinExistence type="predicted"/>
<gene>
    <name evidence="1" type="ORF">HGH91_22500</name>
</gene>
<dbReference type="EMBL" id="JABAHZ010000006">
    <property type="protein sequence ID" value="NLR81414.1"/>
    <property type="molecule type" value="Genomic_DNA"/>
</dbReference>
<organism evidence="1 2">
    <name type="scientific">Chitinophaga eiseniae</name>
    <dbReference type="NCBI Taxonomy" id="634771"/>
    <lineage>
        <taxon>Bacteria</taxon>
        <taxon>Pseudomonadati</taxon>
        <taxon>Bacteroidota</taxon>
        <taxon>Chitinophagia</taxon>
        <taxon>Chitinophagales</taxon>
        <taxon>Chitinophagaceae</taxon>
        <taxon>Chitinophaga</taxon>
    </lineage>
</organism>
<keyword evidence="2" id="KW-1185">Reference proteome</keyword>
<comment type="caution">
    <text evidence="1">The sequence shown here is derived from an EMBL/GenBank/DDBJ whole genome shotgun (WGS) entry which is preliminary data.</text>
</comment>
<dbReference type="PROSITE" id="PS51257">
    <property type="entry name" value="PROKAR_LIPOPROTEIN"/>
    <property type="match status" value="1"/>
</dbReference>
<accession>A0A847SMK0</accession>